<evidence type="ECO:0000313" key="5">
    <source>
        <dbReference type="Proteomes" id="UP000015101"/>
    </source>
</evidence>
<keyword evidence="1" id="KW-1133">Transmembrane helix</keyword>
<dbReference type="HOGENOM" id="CLU_1016640_0_0_1"/>
<dbReference type="EMBL" id="AMQM01001087">
    <property type="status" value="NOT_ANNOTATED_CDS"/>
    <property type="molecule type" value="Genomic_DNA"/>
</dbReference>
<feature type="domain" description="Endonuclease/exonuclease/phosphatase" evidence="2">
    <location>
        <begin position="29"/>
        <end position="136"/>
    </location>
</feature>
<dbReference type="GeneID" id="20199592"/>
<dbReference type="EnsemblMetazoa" id="HelroT162453">
    <property type="protein sequence ID" value="HelroP162453"/>
    <property type="gene ID" value="HelroG162453"/>
</dbReference>
<keyword evidence="1" id="KW-0812">Transmembrane</keyword>
<dbReference type="OrthoDB" id="445826at2759"/>
<evidence type="ECO:0000313" key="3">
    <source>
        <dbReference type="EMBL" id="ESN98980.1"/>
    </source>
</evidence>
<dbReference type="EMBL" id="AMQM01001088">
    <property type="status" value="NOT_ANNOTATED_CDS"/>
    <property type="molecule type" value="Genomic_DNA"/>
</dbReference>
<name>T1ESP2_HELRO</name>
<dbReference type="STRING" id="6412.T1ESP2"/>
<dbReference type="Proteomes" id="UP000015101">
    <property type="component" value="Unassembled WGS sequence"/>
</dbReference>
<dbReference type="Pfam" id="PF14529">
    <property type="entry name" value="Exo_endo_phos_2"/>
    <property type="match status" value="1"/>
</dbReference>
<dbReference type="PANTHER" id="PTHR33776">
    <property type="entry name" value="ENDO/EXONUCLEASE/PHOSPHATASE DOMAIN-CONTAINING PROTEIN"/>
    <property type="match status" value="1"/>
</dbReference>
<organism evidence="4 5">
    <name type="scientific">Helobdella robusta</name>
    <name type="common">Californian leech</name>
    <dbReference type="NCBI Taxonomy" id="6412"/>
    <lineage>
        <taxon>Eukaryota</taxon>
        <taxon>Metazoa</taxon>
        <taxon>Spiralia</taxon>
        <taxon>Lophotrochozoa</taxon>
        <taxon>Annelida</taxon>
        <taxon>Clitellata</taxon>
        <taxon>Hirudinea</taxon>
        <taxon>Rhynchobdellida</taxon>
        <taxon>Glossiphoniidae</taxon>
        <taxon>Helobdella</taxon>
    </lineage>
</organism>
<keyword evidence="5" id="KW-1185">Reference proteome</keyword>
<dbReference type="SUPFAM" id="SSF56219">
    <property type="entry name" value="DNase I-like"/>
    <property type="match status" value="1"/>
</dbReference>
<feature type="transmembrane region" description="Helical" evidence="1">
    <location>
        <begin position="12"/>
        <end position="34"/>
    </location>
</feature>
<dbReference type="Gene3D" id="3.60.10.10">
    <property type="entry name" value="Endonuclease/exonuclease/phosphatase"/>
    <property type="match status" value="1"/>
</dbReference>
<accession>T1ESP2</accession>
<evidence type="ECO:0000313" key="4">
    <source>
        <dbReference type="EnsemblMetazoa" id="HelroP162453"/>
    </source>
</evidence>
<dbReference type="KEGG" id="hro:HELRODRAFT_162453"/>
<reference evidence="4" key="3">
    <citation type="submission" date="2015-06" db="UniProtKB">
        <authorList>
            <consortium name="EnsemblMetazoa"/>
        </authorList>
    </citation>
    <scope>IDENTIFICATION</scope>
</reference>
<dbReference type="RefSeq" id="XP_009022900.1">
    <property type="nucleotide sequence ID" value="XM_009024652.1"/>
</dbReference>
<dbReference type="AlphaFoldDB" id="T1ESP2"/>
<evidence type="ECO:0000259" key="2">
    <source>
        <dbReference type="Pfam" id="PF14529"/>
    </source>
</evidence>
<reference evidence="5" key="1">
    <citation type="submission" date="2012-12" db="EMBL/GenBank/DDBJ databases">
        <authorList>
            <person name="Hellsten U."/>
            <person name="Grimwood J."/>
            <person name="Chapman J.A."/>
            <person name="Shapiro H."/>
            <person name="Aerts A."/>
            <person name="Otillar R.P."/>
            <person name="Terry A.Y."/>
            <person name="Boore J.L."/>
            <person name="Simakov O."/>
            <person name="Marletaz F."/>
            <person name="Cho S.-J."/>
            <person name="Edsinger-Gonzales E."/>
            <person name="Havlak P."/>
            <person name="Kuo D.-H."/>
            <person name="Larsson T."/>
            <person name="Lv J."/>
            <person name="Arendt D."/>
            <person name="Savage R."/>
            <person name="Osoegawa K."/>
            <person name="de Jong P."/>
            <person name="Lindberg D.R."/>
            <person name="Seaver E.C."/>
            <person name="Weisblat D.A."/>
            <person name="Putnam N.H."/>
            <person name="Grigoriev I.V."/>
            <person name="Rokhsar D.S."/>
        </authorList>
    </citation>
    <scope>NUCLEOTIDE SEQUENCE</scope>
</reference>
<keyword evidence="1" id="KW-0472">Membrane</keyword>
<evidence type="ECO:0000256" key="1">
    <source>
        <dbReference type="SAM" id="Phobius"/>
    </source>
</evidence>
<dbReference type="InterPro" id="IPR005135">
    <property type="entry name" value="Endo/exonuclease/phosphatase"/>
</dbReference>
<dbReference type="GO" id="GO:0003824">
    <property type="term" value="F:catalytic activity"/>
    <property type="evidence" value="ECO:0007669"/>
    <property type="project" value="InterPro"/>
</dbReference>
<proteinExistence type="predicted"/>
<dbReference type="CTD" id="20199592"/>
<gene>
    <name evidence="4" type="primary">20199592</name>
    <name evidence="3" type="ORF">HELRODRAFT_162453</name>
</gene>
<dbReference type="InterPro" id="IPR036691">
    <property type="entry name" value="Endo/exonu/phosph_ase_sf"/>
</dbReference>
<protein>
    <recommendedName>
        <fullName evidence="2">Endonuclease/exonuclease/phosphatase domain-containing protein</fullName>
    </recommendedName>
</protein>
<dbReference type="InParanoid" id="T1ESP2"/>
<dbReference type="PANTHER" id="PTHR33776:SF3">
    <property type="entry name" value="PHD-TYPE DOMAIN-CONTAINING PROTEIN"/>
    <property type="match status" value="1"/>
</dbReference>
<dbReference type="EMBL" id="KB097143">
    <property type="protein sequence ID" value="ESN98980.1"/>
    <property type="molecule type" value="Genomic_DNA"/>
</dbReference>
<sequence length="274" mass="30718">MVHQMIALPELLTFEAIVVILTVGKVNVVLFAIYRPGSQLVFKAFFQELTSILENIMLLSDHVILLGDLNVHIEKNDHVNAKILSNVFDMFSMQDVIKEPTHMHGGTLDLVVPVINMPVTRVRVYPSGVISDHSLVVCQYCKVKEHQVFSNFLECSSDDVKAVILKAPPTTCMLDPILTSLFKKHIELFLPYLTDLINMCLKTGSYPMIFKKAIVTPLLKQPSSDANELKSFRPMSNLSFIAKIVEKLYINVYKSLDGGVGVKASGRERVQIED</sequence>
<reference evidence="3 5" key="2">
    <citation type="journal article" date="2013" name="Nature">
        <title>Insights into bilaterian evolution from three spiralian genomes.</title>
        <authorList>
            <person name="Simakov O."/>
            <person name="Marletaz F."/>
            <person name="Cho S.J."/>
            <person name="Edsinger-Gonzales E."/>
            <person name="Havlak P."/>
            <person name="Hellsten U."/>
            <person name="Kuo D.H."/>
            <person name="Larsson T."/>
            <person name="Lv J."/>
            <person name="Arendt D."/>
            <person name="Savage R."/>
            <person name="Osoegawa K."/>
            <person name="de Jong P."/>
            <person name="Grimwood J."/>
            <person name="Chapman J.A."/>
            <person name="Shapiro H."/>
            <person name="Aerts A."/>
            <person name="Otillar R.P."/>
            <person name="Terry A.Y."/>
            <person name="Boore J.L."/>
            <person name="Grigoriev I.V."/>
            <person name="Lindberg D.R."/>
            <person name="Seaver E.C."/>
            <person name="Weisblat D.A."/>
            <person name="Putnam N.H."/>
            <person name="Rokhsar D.S."/>
        </authorList>
    </citation>
    <scope>NUCLEOTIDE SEQUENCE</scope>
</reference>